<keyword evidence="9 13" id="KW-1133">Transmembrane helix</keyword>
<dbReference type="CDD" id="cd00054">
    <property type="entry name" value="EGF_CA"/>
    <property type="match status" value="1"/>
</dbReference>
<keyword evidence="6 12" id="KW-0547">Nucleotide-binding</keyword>
<dbReference type="AlphaFoldDB" id="A0A0E0KNY2"/>
<proteinExistence type="predicted"/>
<dbReference type="SUPFAM" id="SSF56112">
    <property type="entry name" value="Protein kinase-like (PK-like)"/>
    <property type="match status" value="1"/>
</dbReference>
<dbReference type="InterPro" id="IPR045274">
    <property type="entry name" value="WAK-like"/>
</dbReference>
<dbReference type="InterPro" id="IPR008271">
    <property type="entry name" value="Ser/Thr_kinase_AS"/>
</dbReference>
<dbReference type="GO" id="GO:0007166">
    <property type="term" value="P:cell surface receptor signaling pathway"/>
    <property type="evidence" value="ECO:0007669"/>
    <property type="project" value="InterPro"/>
</dbReference>
<dbReference type="Pfam" id="PF00069">
    <property type="entry name" value="Pkinase"/>
    <property type="match status" value="1"/>
</dbReference>
<dbReference type="GO" id="GO:0005886">
    <property type="term" value="C:plasma membrane"/>
    <property type="evidence" value="ECO:0007669"/>
    <property type="project" value="TreeGrafter"/>
</dbReference>
<dbReference type="Proteomes" id="UP000026962">
    <property type="component" value="Chromosome 4"/>
</dbReference>
<dbReference type="InterPro" id="IPR018097">
    <property type="entry name" value="EGF_Ca-bd_CS"/>
</dbReference>
<dbReference type="Gene3D" id="3.30.200.20">
    <property type="entry name" value="Phosphorylase Kinase, domain 1"/>
    <property type="match status" value="1"/>
</dbReference>
<dbReference type="SMART" id="SM00220">
    <property type="entry name" value="S_TKc"/>
    <property type="match status" value="1"/>
</dbReference>
<evidence type="ECO:0000256" key="3">
    <source>
        <dbReference type="ARBA" id="ARBA00022679"/>
    </source>
</evidence>
<evidence type="ECO:0000256" key="11">
    <source>
        <dbReference type="ARBA" id="ARBA00023157"/>
    </source>
</evidence>
<evidence type="ECO:0000256" key="7">
    <source>
        <dbReference type="ARBA" id="ARBA00022777"/>
    </source>
</evidence>
<feature type="binding site" evidence="12">
    <location>
        <position position="465"/>
    </location>
    <ligand>
        <name>ATP</name>
        <dbReference type="ChEBI" id="CHEBI:30616"/>
    </ligand>
</feature>
<dbReference type="InterPro" id="IPR000742">
    <property type="entry name" value="EGF"/>
</dbReference>
<evidence type="ECO:0000256" key="8">
    <source>
        <dbReference type="ARBA" id="ARBA00022840"/>
    </source>
</evidence>
<keyword evidence="16" id="KW-1185">Reference proteome</keyword>
<keyword evidence="5" id="KW-0732">Signal</keyword>
<dbReference type="OMA" id="HIYEEAT"/>
<dbReference type="InterPro" id="IPR011009">
    <property type="entry name" value="Kinase-like_dom_sf"/>
</dbReference>
<evidence type="ECO:0000256" key="1">
    <source>
        <dbReference type="ARBA" id="ARBA00004479"/>
    </source>
</evidence>
<name>A0A0E0KNY2_ORYPU</name>
<dbReference type="PROSITE" id="PS01187">
    <property type="entry name" value="EGF_CA"/>
    <property type="match status" value="1"/>
</dbReference>
<dbReference type="Gene3D" id="2.10.25.10">
    <property type="entry name" value="Laminin"/>
    <property type="match status" value="1"/>
</dbReference>
<dbReference type="SUPFAM" id="SSF57196">
    <property type="entry name" value="EGF/Laminin"/>
    <property type="match status" value="1"/>
</dbReference>
<protein>
    <recommendedName>
        <fullName evidence="14">Protein kinase domain-containing protein</fullName>
    </recommendedName>
</protein>
<keyword evidence="11" id="KW-1015">Disulfide bond</keyword>
<keyword evidence="3" id="KW-0808">Transferase</keyword>
<sequence>MKRDREKGRAAITGNGITFSRVIPVRSGVNIYNVSWIAPGDSFSGPYSTELVIAGCGFNVSFLNGNRSTFFCTLSCTSEGGIPGTIGYVDCKGGAAGCCLVSRSFQDGIQLQLVRWRERQRNGKPKDQQTKRIASWDRISVATVHGASLSWRIVDHLTCAEALRNKTSYACVDSHSRCNDNLFDSSLPGYFCTCEDGHYGNPYVPDGCSRDLGGVGKFSSFEESSGVIRRKLFTISEKNTLNVRFAVANLTCSEAQRNTSGYACVSVNSTCLGFSTKDVGYIGYQCKCMHGFKGNPYIKDGCQDVDECLTTPGICRGVCHNIPGSFYCTKCPAKTEYDDRTKQCIDVNGHKHLMLGIVIGLSVGFGVLLFVLTTALLVKKWRKDIQKQLRRKNFKKNQGLLLEQLISSDISATNKMNIFTLEELEKATNNFDQTRILGRGEHGMVYKGILSDRRVVAIKKSMVIKEGEIAQFINEVAILSQINHRNIVKLFGCCLETEVPLLVYDFISNGSLFELLRYNSKSGNPISWNDAIRISVEVARALYYLHSAASISVFHRDVKSSNILLDANYTAKVSDFGTSRLVSTDQTHVVTKVQGTFGYLDPEYCQTGQLNEKSDVYSFGVVLLELLLMKEPVFTSEHGSKINLAGYFLQELKVRPLREIVVAHIYEEATEKEINNVASLAEMCLRPRCEERPTMKQVEMELQSLQIEISNRCSRK</sequence>
<evidence type="ECO:0000256" key="13">
    <source>
        <dbReference type="SAM" id="Phobius"/>
    </source>
</evidence>
<keyword evidence="4 13" id="KW-0812">Transmembrane</keyword>
<evidence type="ECO:0000256" key="2">
    <source>
        <dbReference type="ARBA" id="ARBA00022527"/>
    </source>
</evidence>
<dbReference type="FunFam" id="3.30.200.20:FF:000043">
    <property type="entry name" value="Wall-associated receptor kinase 2"/>
    <property type="match status" value="1"/>
</dbReference>
<evidence type="ECO:0000256" key="4">
    <source>
        <dbReference type="ARBA" id="ARBA00022692"/>
    </source>
</evidence>
<dbReference type="SMART" id="SM00179">
    <property type="entry name" value="EGF_CA"/>
    <property type="match status" value="1"/>
</dbReference>
<dbReference type="FunFam" id="1.10.510.10:FF:000084">
    <property type="entry name" value="Wall-associated receptor kinase 2"/>
    <property type="match status" value="1"/>
</dbReference>
<evidence type="ECO:0000256" key="12">
    <source>
        <dbReference type="PROSITE-ProRule" id="PRU10141"/>
    </source>
</evidence>
<dbReference type="PANTHER" id="PTHR27005">
    <property type="entry name" value="WALL-ASSOCIATED RECEPTOR KINASE-LIKE 21"/>
    <property type="match status" value="1"/>
</dbReference>
<dbReference type="PROSITE" id="PS50011">
    <property type="entry name" value="PROTEIN_KINASE_DOM"/>
    <property type="match status" value="1"/>
</dbReference>
<evidence type="ECO:0000256" key="5">
    <source>
        <dbReference type="ARBA" id="ARBA00022729"/>
    </source>
</evidence>
<dbReference type="eggNOG" id="ENOG502SHCY">
    <property type="taxonomic scope" value="Eukaryota"/>
</dbReference>
<reference evidence="15" key="2">
    <citation type="submission" date="2018-05" db="EMBL/GenBank/DDBJ databases">
        <title>OpunRS2 (Oryza punctata Reference Sequence Version 2).</title>
        <authorList>
            <person name="Zhang J."/>
            <person name="Kudrna D."/>
            <person name="Lee S."/>
            <person name="Talag J."/>
            <person name="Welchert J."/>
            <person name="Wing R.A."/>
        </authorList>
    </citation>
    <scope>NUCLEOTIDE SEQUENCE [LARGE SCALE GENOMIC DNA]</scope>
</reference>
<dbReference type="InterPro" id="IPR000719">
    <property type="entry name" value="Prot_kinase_dom"/>
</dbReference>
<dbReference type="Gramene" id="OPUNC04G06040.1">
    <property type="protein sequence ID" value="OPUNC04G06040.1"/>
    <property type="gene ID" value="OPUNC04G06040"/>
</dbReference>
<dbReference type="HOGENOM" id="CLU_000288_43_0_1"/>
<dbReference type="PROSITE" id="PS00108">
    <property type="entry name" value="PROTEIN_KINASE_ST"/>
    <property type="match status" value="1"/>
</dbReference>
<keyword evidence="8 12" id="KW-0067">ATP-binding</keyword>
<reference evidence="15" key="1">
    <citation type="submission" date="2015-04" db="UniProtKB">
        <authorList>
            <consortium name="EnsemblPlants"/>
        </authorList>
    </citation>
    <scope>IDENTIFICATION</scope>
</reference>
<dbReference type="InterPro" id="IPR017441">
    <property type="entry name" value="Protein_kinase_ATP_BS"/>
</dbReference>
<dbReference type="STRING" id="4537.A0A0E0KNY2"/>
<dbReference type="SMART" id="SM00181">
    <property type="entry name" value="EGF"/>
    <property type="match status" value="3"/>
</dbReference>
<dbReference type="Gene3D" id="1.10.510.10">
    <property type="entry name" value="Transferase(Phosphotransferase) domain 1"/>
    <property type="match status" value="1"/>
</dbReference>
<comment type="subcellular location">
    <subcellularLocation>
        <location evidence="1">Membrane</location>
        <topology evidence="1">Single-pass type I membrane protein</topology>
    </subcellularLocation>
</comment>
<dbReference type="PROSITE" id="PS00107">
    <property type="entry name" value="PROTEIN_KINASE_ATP"/>
    <property type="match status" value="1"/>
</dbReference>
<dbReference type="GO" id="GO:0004674">
    <property type="term" value="F:protein serine/threonine kinase activity"/>
    <property type="evidence" value="ECO:0007669"/>
    <property type="project" value="UniProtKB-KW"/>
</dbReference>
<feature type="domain" description="Protein kinase" evidence="14">
    <location>
        <begin position="431"/>
        <end position="705"/>
    </location>
</feature>
<evidence type="ECO:0000256" key="9">
    <source>
        <dbReference type="ARBA" id="ARBA00022989"/>
    </source>
</evidence>
<dbReference type="GO" id="GO:0005509">
    <property type="term" value="F:calcium ion binding"/>
    <property type="evidence" value="ECO:0007669"/>
    <property type="project" value="InterPro"/>
</dbReference>
<evidence type="ECO:0000256" key="10">
    <source>
        <dbReference type="ARBA" id="ARBA00023136"/>
    </source>
</evidence>
<evidence type="ECO:0000256" key="6">
    <source>
        <dbReference type="ARBA" id="ARBA00022741"/>
    </source>
</evidence>
<dbReference type="PANTHER" id="PTHR27005:SF412">
    <property type="entry name" value="OS04G0307900 PROTEIN"/>
    <property type="match status" value="1"/>
</dbReference>
<organism evidence="15">
    <name type="scientific">Oryza punctata</name>
    <name type="common">Red rice</name>
    <dbReference type="NCBI Taxonomy" id="4537"/>
    <lineage>
        <taxon>Eukaryota</taxon>
        <taxon>Viridiplantae</taxon>
        <taxon>Streptophyta</taxon>
        <taxon>Embryophyta</taxon>
        <taxon>Tracheophyta</taxon>
        <taxon>Spermatophyta</taxon>
        <taxon>Magnoliopsida</taxon>
        <taxon>Liliopsida</taxon>
        <taxon>Poales</taxon>
        <taxon>Poaceae</taxon>
        <taxon>BOP clade</taxon>
        <taxon>Oryzoideae</taxon>
        <taxon>Oryzeae</taxon>
        <taxon>Oryzinae</taxon>
        <taxon>Oryza</taxon>
    </lineage>
</organism>
<keyword evidence="10 13" id="KW-0472">Membrane</keyword>
<evidence type="ECO:0000313" key="15">
    <source>
        <dbReference type="EnsemblPlants" id="OPUNC04G06040.1"/>
    </source>
</evidence>
<keyword evidence="2" id="KW-0723">Serine/threonine-protein kinase</keyword>
<dbReference type="EnsemblPlants" id="OPUNC04G06040.1">
    <property type="protein sequence ID" value="OPUNC04G06040.1"/>
    <property type="gene ID" value="OPUNC04G06040"/>
</dbReference>
<dbReference type="InterPro" id="IPR001881">
    <property type="entry name" value="EGF-like_Ca-bd_dom"/>
</dbReference>
<evidence type="ECO:0000259" key="14">
    <source>
        <dbReference type="PROSITE" id="PS50011"/>
    </source>
</evidence>
<evidence type="ECO:0000313" key="16">
    <source>
        <dbReference type="Proteomes" id="UP000026962"/>
    </source>
</evidence>
<dbReference type="GO" id="GO:0005524">
    <property type="term" value="F:ATP binding"/>
    <property type="evidence" value="ECO:0007669"/>
    <property type="project" value="UniProtKB-UniRule"/>
</dbReference>
<accession>A0A0E0KNY2</accession>
<keyword evidence="7" id="KW-0418">Kinase</keyword>
<feature type="transmembrane region" description="Helical" evidence="13">
    <location>
        <begin position="353"/>
        <end position="378"/>
    </location>
</feature>